<gene>
    <name evidence="2" type="ORF">BU23DRAFT_331346</name>
</gene>
<dbReference type="EMBL" id="ML976750">
    <property type="protein sequence ID" value="KAF1966135.1"/>
    <property type="molecule type" value="Genomic_DNA"/>
</dbReference>
<organism evidence="2 3">
    <name type="scientific">Bimuria novae-zelandiae CBS 107.79</name>
    <dbReference type="NCBI Taxonomy" id="1447943"/>
    <lineage>
        <taxon>Eukaryota</taxon>
        <taxon>Fungi</taxon>
        <taxon>Dikarya</taxon>
        <taxon>Ascomycota</taxon>
        <taxon>Pezizomycotina</taxon>
        <taxon>Dothideomycetes</taxon>
        <taxon>Pleosporomycetidae</taxon>
        <taxon>Pleosporales</taxon>
        <taxon>Massarineae</taxon>
        <taxon>Didymosphaeriaceae</taxon>
        <taxon>Bimuria</taxon>
    </lineage>
</organism>
<feature type="compositionally biased region" description="Low complexity" evidence="1">
    <location>
        <begin position="128"/>
        <end position="146"/>
    </location>
</feature>
<reference evidence="2" key="1">
    <citation type="journal article" date="2020" name="Stud. Mycol.">
        <title>101 Dothideomycetes genomes: a test case for predicting lifestyles and emergence of pathogens.</title>
        <authorList>
            <person name="Haridas S."/>
            <person name="Albert R."/>
            <person name="Binder M."/>
            <person name="Bloem J."/>
            <person name="Labutti K."/>
            <person name="Salamov A."/>
            <person name="Andreopoulos B."/>
            <person name="Baker S."/>
            <person name="Barry K."/>
            <person name="Bills G."/>
            <person name="Bluhm B."/>
            <person name="Cannon C."/>
            <person name="Castanera R."/>
            <person name="Culley D."/>
            <person name="Daum C."/>
            <person name="Ezra D."/>
            <person name="Gonzalez J."/>
            <person name="Henrissat B."/>
            <person name="Kuo A."/>
            <person name="Liang C."/>
            <person name="Lipzen A."/>
            <person name="Lutzoni F."/>
            <person name="Magnuson J."/>
            <person name="Mondo S."/>
            <person name="Nolan M."/>
            <person name="Ohm R."/>
            <person name="Pangilinan J."/>
            <person name="Park H.-J."/>
            <person name="Ramirez L."/>
            <person name="Alfaro M."/>
            <person name="Sun H."/>
            <person name="Tritt A."/>
            <person name="Yoshinaga Y."/>
            <person name="Zwiers L.-H."/>
            <person name="Turgeon B."/>
            <person name="Goodwin S."/>
            <person name="Spatafora J."/>
            <person name="Crous P."/>
            <person name="Grigoriev I."/>
        </authorList>
    </citation>
    <scope>NUCLEOTIDE SEQUENCE</scope>
    <source>
        <strain evidence="2">CBS 107.79</strain>
    </source>
</reference>
<evidence type="ECO:0000313" key="2">
    <source>
        <dbReference type="EMBL" id="KAF1966135.1"/>
    </source>
</evidence>
<evidence type="ECO:0000313" key="3">
    <source>
        <dbReference type="Proteomes" id="UP000800036"/>
    </source>
</evidence>
<dbReference type="OrthoDB" id="3793161at2759"/>
<accession>A0A6A5UMR6</accession>
<feature type="compositionally biased region" description="Low complexity" evidence="1">
    <location>
        <begin position="167"/>
        <end position="183"/>
    </location>
</feature>
<proteinExistence type="predicted"/>
<dbReference type="AlphaFoldDB" id="A0A6A5UMR6"/>
<sequence>LTAAIYTALTRLVYTSLTPQHISPAPEILPNMCHTLFQVFRCSHVKEVCTTPCAHALATATPATPSSGEFSGAGPEAPPSLHPGGTPDHQIMDRRPSVTSFASLPTASAATPPKADKNTLPSQAAHGTRTTSLSSLTTTSSRPSSLVFAPSNLRPYTTSLPPPPPYSQTTTSSTPAPSANNPSDTKASPEMLPNICAQRFARYLPQGSYPCYECYMKPEYEAFRANWMRVFHDSHPGMKKEDVERLSGVEGVAKALGLVNVAREVDTAESGKVVGVEKEVEGEKGE</sequence>
<evidence type="ECO:0000256" key="1">
    <source>
        <dbReference type="SAM" id="MobiDB-lite"/>
    </source>
</evidence>
<keyword evidence="3" id="KW-1185">Reference proteome</keyword>
<name>A0A6A5UMR6_9PLEO</name>
<feature type="region of interest" description="Disordered" evidence="1">
    <location>
        <begin position="61"/>
        <end position="93"/>
    </location>
</feature>
<protein>
    <submittedName>
        <fullName evidence="2">Uncharacterized protein</fullName>
    </submittedName>
</protein>
<dbReference type="Proteomes" id="UP000800036">
    <property type="component" value="Unassembled WGS sequence"/>
</dbReference>
<feature type="region of interest" description="Disordered" evidence="1">
    <location>
        <begin position="106"/>
        <end position="190"/>
    </location>
</feature>
<feature type="non-terminal residue" evidence="2">
    <location>
        <position position="1"/>
    </location>
</feature>